<evidence type="ECO:0000313" key="4">
    <source>
        <dbReference type="Proteomes" id="UP001479436"/>
    </source>
</evidence>
<evidence type="ECO:0008006" key="5">
    <source>
        <dbReference type="Google" id="ProtNLM"/>
    </source>
</evidence>
<dbReference type="EMBL" id="JASJQH010008033">
    <property type="protein sequence ID" value="KAK9695815.1"/>
    <property type="molecule type" value="Genomic_DNA"/>
</dbReference>
<keyword evidence="4" id="KW-1185">Reference proteome</keyword>
<sequence>MNELQNELHQVRLEKQNSLDKVKMLENEIVWLRSLFISKGENLPSFSQKSTTRSPSSQSNSE</sequence>
<organism evidence="3 4">
    <name type="scientific">Basidiobolus ranarum</name>
    <dbReference type="NCBI Taxonomy" id="34480"/>
    <lineage>
        <taxon>Eukaryota</taxon>
        <taxon>Fungi</taxon>
        <taxon>Fungi incertae sedis</taxon>
        <taxon>Zoopagomycota</taxon>
        <taxon>Entomophthoromycotina</taxon>
        <taxon>Basidiobolomycetes</taxon>
        <taxon>Basidiobolales</taxon>
        <taxon>Basidiobolaceae</taxon>
        <taxon>Basidiobolus</taxon>
    </lineage>
</organism>
<gene>
    <name evidence="3" type="ORF">K7432_012783</name>
</gene>
<evidence type="ECO:0000313" key="3">
    <source>
        <dbReference type="EMBL" id="KAK9695815.1"/>
    </source>
</evidence>
<feature type="compositionally biased region" description="Low complexity" evidence="2">
    <location>
        <begin position="45"/>
        <end position="62"/>
    </location>
</feature>
<evidence type="ECO:0000256" key="2">
    <source>
        <dbReference type="SAM" id="MobiDB-lite"/>
    </source>
</evidence>
<protein>
    <recommendedName>
        <fullName evidence="5">Transposase</fullName>
    </recommendedName>
</protein>
<proteinExistence type="predicted"/>
<reference evidence="3 4" key="1">
    <citation type="submission" date="2023-04" db="EMBL/GenBank/DDBJ databases">
        <title>Genome of Basidiobolus ranarum AG-B5.</title>
        <authorList>
            <person name="Stajich J.E."/>
            <person name="Carter-House D."/>
            <person name="Gryganskyi A."/>
        </authorList>
    </citation>
    <scope>NUCLEOTIDE SEQUENCE [LARGE SCALE GENOMIC DNA]</scope>
    <source>
        <strain evidence="3 4">AG-B5</strain>
    </source>
</reference>
<dbReference type="Proteomes" id="UP001479436">
    <property type="component" value="Unassembled WGS sequence"/>
</dbReference>
<feature type="coiled-coil region" evidence="1">
    <location>
        <begin position="1"/>
        <end position="28"/>
    </location>
</feature>
<name>A0ABR2VRS3_9FUNG</name>
<accession>A0ABR2VRS3</accession>
<keyword evidence="1" id="KW-0175">Coiled coil</keyword>
<feature type="region of interest" description="Disordered" evidence="2">
    <location>
        <begin position="42"/>
        <end position="62"/>
    </location>
</feature>
<evidence type="ECO:0000256" key="1">
    <source>
        <dbReference type="SAM" id="Coils"/>
    </source>
</evidence>
<comment type="caution">
    <text evidence="3">The sequence shown here is derived from an EMBL/GenBank/DDBJ whole genome shotgun (WGS) entry which is preliminary data.</text>
</comment>